<dbReference type="Gene3D" id="1.20.200.10">
    <property type="entry name" value="Fumarase/aspartase (Central domain)"/>
    <property type="match status" value="1"/>
</dbReference>
<dbReference type="PROSITE" id="PS00163">
    <property type="entry name" value="FUMARATE_LYASES"/>
    <property type="match status" value="1"/>
</dbReference>
<evidence type="ECO:0000256" key="5">
    <source>
        <dbReference type="ARBA" id="ARBA00023239"/>
    </source>
</evidence>
<dbReference type="Pfam" id="PF00206">
    <property type="entry name" value="Lyase_1"/>
    <property type="match status" value="1"/>
</dbReference>
<dbReference type="Pfam" id="PF10415">
    <property type="entry name" value="FumaraseC_C"/>
    <property type="match status" value="1"/>
</dbReference>
<dbReference type="Gene3D" id="1.10.40.30">
    <property type="entry name" value="Fumarase/aspartase (C-terminal domain)"/>
    <property type="match status" value="1"/>
</dbReference>
<proteinExistence type="inferred from homology"/>
<accession>A0A7Y9ISD5</accession>
<keyword evidence="5 7" id="KW-0456">Lyase</keyword>
<keyword evidence="11" id="KW-1185">Reference proteome</keyword>
<dbReference type="SUPFAM" id="SSF48557">
    <property type="entry name" value="L-aspartase-like"/>
    <property type="match status" value="1"/>
</dbReference>
<evidence type="ECO:0000256" key="2">
    <source>
        <dbReference type="ARBA" id="ARBA00012992"/>
    </source>
</evidence>
<evidence type="ECO:0000256" key="7">
    <source>
        <dbReference type="RuleBase" id="RU362017"/>
    </source>
</evidence>
<dbReference type="Gene3D" id="1.10.275.10">
    <property type="entry name" value="Fumarase/aspartase (N-terminal domain)"/>
    <property type="match status" value="1"/>
</dbReference>
<dbReference type="NCBIfam" id="NF008909">
    <property type="entry name" value="PRK12273.1"/>
    <property type="match status" value="1"/>
</dbReference>
<dbReference type="GO" id="GO:0008797">
    <property type="term" value="F:aspartate ammonia-lyase activity"/>
    <property type="evidence" value="ECO:0007669"/>
    <property type="project" value="UniProtKB-UniRule"/>
</dbReference>
<dbReference type="GO" id="GO:0006099">
    <property type="term" value="P:tricarboxylic acid cycle"/>
    <property type="evidence" value="ECO:0007669"/>
    <property type="project" value="InterPro"/>
</dbReference>
<dbReference type="FunFam" id="1.10.40.30:FF:000002">
    <property type="entry name" value="Fumarate hydratase class II"/>
    <property type="match status" value="1"/>
</dbReference>
<organism evidence="10 11">
    <name type="scientific">Pigmentiphaga litoralis</name>
    <dbReference type="NCBI Taxonomy" id="516702"/>
    <lineage>
        <taxon>Bacteria</taxon>
        <taxon>Pseudomonadati</taxon>
        <taxon>Pseudomonadota</taxon>
        <taxon>Betaproteobacteria</taxon>
        <taxon>Burkholderiales</taxon>
        <taxon>Alcaligenaceae</taxon>
        <taxon>Pigmentiphaga</taxon>
    </lineage>
</organism>
<dbReference type="EMBL" id="JACBYR010000001">
    <property type="protein sequence ID" value="NYE82083.1"/>
    <property type="molecule type" value="Genomic_DNA"/>
</dbReference>
<dbReference type="InterPro" id="IPR024083">
    <property type="entry name" value="Fumarase/histidase_N"/>
</dbReference>
<dbReference type="PANTHER" id="PTHR42696:SF2">
    <property type="entry name" value="ASPARTATE AMMONIA-LYASE"/>
    <property type="match status" value="1"/>
</dbReference>
<dbReference type="PRINTS" id="PR00149">
    <property type="entry name" value="FUMRATELYASE"/>
</dbReference>
<dbReference type="FunFam" id="1.10.275.10:FF:000001">
    <property type="entry name" value="Fumarate hydratase, mitochondrial"/>
    <property type="match status" value="1"/>
</dbReference>
<evidence type="ECO:0000259" key="9">
    <source>
        <dbReference type="Pfam" id="PF10415"/>
    </source>
</evidence>
<dbReference type="GO" id="GO:0006531">
    <property type="term" value="P:aspartate metabolic process"/>
    <property type="evidence" value="ECO:0007669"/>
    <property type="project" value="InterPro"/>
</dbReference>
<feature type="domain" description="Fumarate lyase N-terminal" evidence="8">
    <location>
        <begin position="18"/>
        <end position="349"/>
    </location>
</feature>
<dbReference type="RefSeq" id="WP_179584610.1">
    <property type="nucleotide sequence ID" value="NZ_JACBYR010000001.1"/>
</dbReference>
<dbReference type="InterPro" id="IPR018951">
    <property type="entry name" value="Fumarase_C_C"/>
</dbReference>
<evidence type="ECO:0000256" key="4">
    <source>
        <dbReference type="ARBA" id="ARBA00022490"/>
    </source>
</evidence>
<keyword evidence="4" id="KW-0963">Cytoplasm</keyword>
<name>A0A7Y9ISD5_9BURK</name>
<dbReference type="EC" id="4.3.1.1" evidence="2 6"/>
<dbReference type="PANTHER" id="PTHR42696">
    <property type="entry name" value="ASPARTATE AMMONIA-LYASE"/>
    <property type="match status" value="1"/>
</dbReference>
<comment type="similarity">
    <text evidence="1 7">Belongs to the class-II fumarase/aspartase family. Aspartase subfamily.</text>
</comment>
<gene>
    <name evidence="10" type="ORF">FHW18_001354</name>
</gene>
<comment type="catalytic activity">
    <reaction evidence="7">
        <text>L-aspartate = fumarate + NH4(+)</text>
        <dbReference type="Rhea" id="RHEA:16601"/>
        <dbReference type="ChEBI" id="CHEBI:28938"/>
        <dbReference type="ChEBI" id="CHEBI:29806"/>
        <dbReference type="ChEBI" id="CHEBI:29991"/>
        <dbReference type="EC" id="4.3.1.1"/>
    </reaction>
</comment>
<sequence>MSNAGQINAFRIEHDLLGERDIPAASYWGIHTLRATENFPITGTPIGAQPDLLRALACVKQAAARANRDLGVIAPERAAVIVQACEEIMNGALGDQFVVDVIQGGAGTSTNMNANEVIANRALELLGQEKGRYEVLHPIQDVNASQSTNDVYPTALRIATCFAIERLLAAMAELRQAFEAKAHEFDDVLKMGRTQLQDAVPMTLGQEFLTYAVMLGEDELRLSEARALMVEVNLGATAIGTGINTDPDYSPLAVKYLAEITGLPLVRAANMIEATQDTGAFVQMSGVLKRIACKLSKTCNDLRLLSSGPQSGLNEINLPERAAGSSIMPGKVNPIIPEVVNQIAFEVIGNDMTVTMASEAGQLQLNAFEPIIAWSLVKSISHLEAGCTTLARNCVSGITANREKLLEAVKRSAGLATAFNPVIGYEAATRVAREAIRSGRSVSELVLELGLMDEATLAQLLRPEVLTKPYRYVRPVVPDVVPAAPINDSSEVPPPPPEEVAH</sequence>
<evidence type="ECO:0000313" key="10">
    <source>
        <dbReference type="EMBL" id="NYE82083.1"/>
    </source>
</evidence>
<dbReference type="AlphaFoldDB" id="A0A7Y9ISD5"/>
<protein>
    <recommendedName>
        <fullName evidence="3 6">Aspartate ammonia-lyase</fullName>
        <shortName evidence="7">Aspartase</shortName>
        <ecNumber evidence="2 6">4.3.1.1</ecNumber>
    </recommendedName>
</protein>
<dbReference type="InterPro" id="IPR004708">
    <property type="entry name" value="ApsA"/>
</dbReference>
<dbReference type="CDD" id="cd01357">
    <property type="entry name" value="Aspartase"/>
    <property type="match status" value="1"/>
</dbReference>
<dbReference type="InterPro" id="IPR020557">
    <property type="entry name" value="Fumarate_lyase_CS"/>
</dbReference>
<dbReference type="InterPro" id="IPR022761">
    <property type="entry name" value="Fumarate_lyase_N"/>
</dbReference>
<evidence type="ECO:0000256" key="1">
    <source>
        <dbReference type="ARBA" id="ARBA00005596"/>
    </source>
</evidence>
<evidence type="ECO:0000256" key="6">
    <source>
        <dbReference type="NCBIfam" id="TIGR00839"/>
    </source>
</evidence>
<dbReference type="NCBIfam" id="TIGR00839">
    <property type="entry name" value="aspA"/>
    <property type="match status" value="1"/>
</dbReference>
<evidence type="ECO:0000256" key="3">
    <source>
        <dbReference type="ARBA" id="ARBA00016146"/>
    </source>
</evidence>
<dbReference type="GO" id="GO:0005829">
    <property type="term" value="C:cytosol"/>
    <property type="evidence" value="ECO:0007669"/>
    <property type="project" value="TreeGrafter"/>
</dbReference>
<dbReference type="InterPro" id="IPR000362">
    <property type="entry name" value="Fumarate_lyase_fam"/>
</dbReference>
<evidence type="ECO:0000313" key="11">
    <source>
        <dbReference type="Proteomes" id="UP000542125"/>
    </source>
</evidence>
<dbReference type="FunFam" id="1.20.200.10:FF:000001">
    <property type="entry name" value="Fumarate hydratase, mitochondrial"/>
    <property type="match status" value="1"/>
</dbReference>
<dbReference type="InterPro" id="IPR008948">
    <property type="entry name" value="L-Aspartase-like"/>
</dbReference>
<dbReference type="InterPro" id="IPR051546">
    <property type="entry name" value="Aspartate_Ammonia-Lyase"/>
</dbReference>
<dbReference type="Proteomes" id="UP000542125">
    <property type="component" value="Unassembled WGS sequence"/>
</dbReference>
<evidence type="ECO:0000259" key="8">
    <source>
        <dbReference type="Pfam" id="PF00206"/>
    </source>
</evidence>
<comment type="caution">
    <text evidence="10">The sequence shown here is derived from an EMBL/GenBank/DDBJ whole genome shotgun (WGS) entry which is preliminary data.</text>
</comment>
<reference evidence="10 11" key="1">
    <citation type="submission" date="2020-07" db="EMBL/GenBank/DDBJ databases">
        <title>Genomic Encyclopedia of Type Strains, Phase IV (KMG-V): Genome sequencing to study the core and pangenomes of soil and plant-associated prokaryotes.</title>
        <authorList>
            <person name="Whitman W."/>
        </authorList>
    </citation>
    <scope>NUCLEOTIDE SEQUENCE [LARGE SCALE GENOMIC DNA]</scope>
    <source>
        <strain evidence="10 11">SAS40</strain>
    </source>
</reference>
<feature type="domain" description="Fumarase C C-terminal" evidence="9">
    <location>
        <begin position="415"/>
        <end position="468"/>
    </location>
</feature>